<organism evidence="2 3">
    <name type="scientific">Marasmiellus scandens</name>
    <dbReference type="NCBI Taxonomy" id="2682957"/>
    <lineage>
        <taxon>Eukaryota</taxon>
        <taxon>Fungi</taxon>
        <taxon>Dikarya</taxon>
        <taxon>Basidiomycota</taxon>
        <taxon>Agaricomycotina</taxon>
        <taxon>Agaricomycetes</taxon>
        <taxon>Agaricomycetidae</taxon>
        <taxon>Agaricales</taxon>
        <taxon>Marasmiineae</taxon>
        <taxon>Omphalotaceae</taxon>
        <taxon>Marasmiellus</taxon>
    </lineage>
</organism>
<comment type="caution">
    <text evidence="2">The sequence shown here is derived from an EMBL/GenBank/DDBJ whole genome shotgun (WGS) entry which is preliminary data.</text>
</comment>
<evidence type="ECO:0000313" key="1">
    <source>
        <dbReference type="EMBL" id="KAK7438923.1"/>
    </source>
</evidence>
<reference evidence="2 3" key="1">
    <citation type="submission" date="2024-01" db="EMBL/GenBank/DDBJ databases">
        <title>A draft genome for the cacao thread blight pathogen Marasmiellus scandens.</title>
        <authorList>
            <person name="Baruah I.K."/>
            <person name="Leung J."/>
            <person name="Bukari Y."/>
            <person name="Amoako-Attah I."/>
            <person name="Meinhardt L.W."/>
            <person name="Bailey B.A."/>
            <person name="Cohen S.P."/>
        </authorList>
    </citation>
    <scope>NUCLEOTIDE SEQUENCE [LARGE SCALE GENOMIC DNA]</scope>
    <source>
        <strain evidence="2 3">GH-19</strain>
    </source>
</reference>
<keyword evidence="3" id="KW-1185">Reference proteome</keyword>
<accession>A0ABR1JGB2</accession>
<evidence type="ECO:0000313" key="3">
    <source>
        <dbReference type="Proteomes" id="UP001498398"/>
    </source>
</evidence>
<protein>
    <submittedName>
        <fullName evidence="2">Uncharacterized protein</fullName>
    </submittedName>
</protein>
<sequence length="151" mass="16521">MSHSPLNVCAQFKDDLDLYAIPKSTLAPSASHFRLSSSSRAKRKIKRELPFHTVTPILSFVSMPVQDHNSKIRTEDIGASAKSDRLAGAQVEAGVRVEWIDLTSDSDNGELVQGMAVTQARRKEEDGPLWSASTLVVEETDIILEGGGQSW</sequence>
<dbReference type="Proteomes" id="UP001498398">
    <property type="component" value="Unassembled WGS sequence"/>
</dbReference>
<gene>
    <name evidence="2" type="ORF">VKT23_009426</name>
    <name evidence="1" type="ORF">VKT23_017850</name>
</gene>
<evidence type="ECO:0000313" key="2">
    <source>
        <dbReference type="EMBL" id="KAK7459445.1"/>
    </source>
</evidence>
<name>A0ABR1JGB2_9AGAR</name>
<dbReference type="EMBL" id="JBANRG010000076">
    <property type="protein sequence ID" value="KAK7438923.1"/>
    <property type="molecule type" value="Genomic_DNA"/>
</dbReference>
<proteinExistence type="predicted"/>
<dbReference type="EMBL" id="JBANRG010000016">
    <property type="protein sequence ID" value="KAK7459445.1"/>
    <property type="molecule type" value="Genomic_DNA"/>
</dbReference>